<organism evidence="1 2">
    <name type="scientific">Trichonephila clavata</name>
    <name type="common">Joro spider</name>
    <name type="synonym">Nephila clavata</name>
    <dbReference type="NCBI Taxonomy" id="2740835"/>
    <lineage>
        <taxon>Eukaryota</taxon>
        <taxon>Metazoa</taxon>
        <taxon>Ecdysozoa</taxon>
        <taxon>Arthropoda</taxon>
        <taxon>Chelicerata</taxon>
        <taxon>Arachnida</taxon>
        <taxon>Araneae</taxon>
        <taxon>Araneomorphae</taxon>
        <taxon>Entelegynae</taxon>
        <taxon>Araneoidea</taxon>
        <taxon>Nephilidae</taxon>
        <taxon>Trichonephila</taxon>
    </lineage>
</organism>
<keyword evidence="2" id="KW-1185">Reference proteome</keyword>
<protein>
    <submittedName>
        <fullName evidence="1">Uncharacterized protein</fullName>
    </submittedName>
</protein>
<reference evidence="1" key="1">
    <citation type="submission" date="2020-07" db="EMBL/GenBank/DDBJ databases">
        <title>Multicomponent nature underlies the extraordinary mechanical properties of spider dragline silk.</title>
        <authorList>
            <person name="Kono N."/>
            <person name="Nakamura H."/>
            <person name="Mori M."/>
            <person name="Yoshida Y."/>
            <person name="Ohtoshi R."/>
            <person name="Malay A.D."/>
            <person name="Moran D.A.P."/>
            <person name="Tomita M."/>
            <person name="Numata K."/>
            <person name="Arakawa K."/>
        </authorList>
    </citation>
    <scope>NUCLEOTIDE SEQUENCE</scope>
</reference>
<dbReference type="AlphaFoldDB" id="A0A8X6L9E8"/>
<evidence type="ECO:0000313" key="1">
    <source>
        <dbReference type="EMBL" id="GFR00187.1"/>
    </source>
</evidence>
<sequence>MQQVEWGEKSRLPSETFLSDTFLDDIISEAPDMETAHKRQSQLQNAMNSCGVTLHKWCSNSSELLNNFLSSLRVFFSVLGLPYLLRR</sequence>
<proteinExistence type="predicted"/>
<comment type="caution">
    <text evidence="1">The sequence shown here is derived from an EMBL/GenBank/DDBJ whole genome shotgun (WGS) entry which is preliminary data.</text>
</comment>
<dbReference type="OrthoDB" id="7990652at2759"/>
<dbReference type="EMBL" id="BMAO01025089">
    <property type="protein sequence ID" value="GFR00187.1"/>
    <property type="molecule type" value="Genomic_DNA"/>
</dbReference>
<name>A0A8X6L9E8_TRICU</name>
<evidence type="ECO:0000313" key="2">
    <source>
        <dbReference type="Proteomes" id="UP000887116"/>
    </source>
</evidence>
<dbReference type="Proteomes" id="UP000887116">
    <property type="component" value="Unassembled WGS sequence"/>
</dbReference>
<gene>
    <name evidence="1" type="ORF">TNCT_275771</name>
</gene>
<accession>A0A8X6L9E8</accession>